<proteinExistence type="predicted"/>
<dbReference type="AlphaFoldDB" id="A0A7S5DSL5"/>
<evidence type="ECO:0000313" key="1">
    <source>
        <dbReference type="EMBL" id="QCL09217.1"/>
    </source>
</evidence>
<sequence>MEQNQYDPGNLSPHEFEVPHGHLIGREHFSKPFVSCLVLAAFPIFGGTD</sequence>
<organism evidence="1">
    <name type="scientific">Rhizobium rhizogenes</name>
    <name type="common">Agrobacterium rhizogenes</name>
    <dbReference type="NCBI Taxonomy" id="359"/>
    <lineage>
        <taxon>Bacteria</taxon>
        <taxon>Pseudomonadati</taxon>
        <taxon>Pseudomonadota</taxon>
        <taxon>Alphaproteobacteria</taxon>
        <taxon>Hyphomicrobiales</taxon>
        <taxon>Rhizobiaceae</taxon>
        <taxon>Rhizobium/Agrobacterium group</taxon>
        <taxon>Rhizobium</taxon>
    </lineage>
</organism>
<protein>
    <submittedName>
        <fullName evidence="1">Uncharacterized protein</fullName>
    </submittedName>
</protein>
<keyword evidence="1" id="KW-0614">Plasmid</keyword>
<accession>A0A7S5DSL5</accession>
<name>A0A7S5DSL5_RHIRH</name>
<dbReference type="EMBL" id="MK318968">
    <property type="protein sequence ID" value="QCL09217.1"/>
    <property type="molecule type" value="Genomic_DNA"/>
</dbReference>
<reference evidence="1" key="1">
    <citation type="submission" date="2018-12" db="EMBL/GenBank/DDBJ databases">
        <title>Three Rhizobium rhizogenes strains isolated from the same crown gall tumor carry diverse plasmids.</title>
        <authorList>
            <person name="Pulawska J."/>
            <person name="Kuzmanovic N."/>
        </authorList>
    </citation>
    <scope>NUCLEOTIDE SEQUENCE</scope>
    <source>
        <strain evidence="1">C5.7</strain>
        <plasmid evidence="1">pC5.7b</plasmid>
    </source>
</reference>
<gene>
    <name evidence="1" type="ORF">pC5.7b_350</name>
</gene>
<geneLocation type="plasmid" evidence="1">
    <name>pC5.7b</name>
</geneLocation>